<sequence length="53" mass="5932">MAAEKKPSGKTHGARKMSHMEDRPSLGWHEFFLSLATERSPDCRPALAHGIQE</sequence>
<gene>
    <name evidence="2" type="ORF">SDC9_28789</name>
</gene>
<organism evidence="2">
    <name type="scientific">bioreactor metagenome</name>
    <dbReference type="NCBI Taxonomy" id="1076179"/>
    <lineage>
        <taxon>unclassified sequences</taxon>
        <taxon>metagenomes</taxon>
        <taxon>ecological metagenomes</taxon>
    </lineage>
</organism>
<evidence type="ECO:0000256" key="1">
    <source>
        <dbReference type="SAM" id="MobiDB-lite"/>
    </source>
</evidence>
<dbReference type="AlphaFoldDB" id="A0A644UUV1"/>
<dbReference type="EMBL" id="VSSQ01000168">
    <property type="protein sequence ID" value="MPL82840.1"/>
    <property type="molecule type" value="Genomic_DNA"/>
</dbReference>
<protein>
    <submittedName>
        <fullName evidence="2">Uncharacterized protein</fullName>
    </submittedName>
</protein>
<accession>A0A644UUV1</accession>
<proteinExistence type="predicted"/>
<feature type="region of interest" description="Disordered" evidence="1">
    <location>
        <begin position="1"/>
        <end position="21"/>
    </location>
</feature>
<evidence type="ECO:0000313" key="2">
    <source>
        <dbReference type="EMBL" id="MPL82840.1"/>
    </source>
</evidence>
<name>A0A644UUV1_9ZZZZ</name>
<comment type="caution">
    <text evidence="2">The sequence shown here is derived from an EMBL/GenBank/DDBJ whole genome shotgun (WGS) entry which is preliminary data.</text>
</comment>
<feature type="compositionally biased region" description="Basic residues" evidence="1">
    <location>
        <begin position="8"/>
        <end position="17"/>
    </location>
</feature>
<reference evidence="2" key="1">
    <citation type="submission" date="2019-08" db="EMBL/GenBank/DDBJ databases">
        <authorList>
            <person name="Kucharzyk K."/>
            <person name="Murdoch R.W."/>
            <person name="Higgins S."/>
            <person name="Loffler F."/>
        </authorList>
    </citation>
    <scope>NUCLEOTIDE SEQUENCE</scope>
</reference>